<gene>
    <name evidence="2" type="ORF">F5544_13680</name>
</gene>
<accession>A0A6G9YBU3</accession>
<dbReference type="EMBL" id="CP046172">
    <property type="protein sequence ID" value="QIS10624.1"/>
    <property type="molecule type" value="Genomic_DNA"/>
</dbReference>
<evidence type="ECO:0000313" key="2">
    <source>
        <dbReference type="EMBL" id="QIS10624.1"/>
    </source>
</evidence>
<reference evidence="2 3" key="1">
    <citation type="journal article" date="2019" name="ACS Chem. Biol.">
        <title>Identification and Mobilization of a Cryptic Antibiotic Biosynthesis Gene Locus from a Human-Pathogenic Nocardia Isolate.</title>
        <authorList>
            <person name="Herisse M."/>
            <person name="Ishida K."/>
            <person name="Porter J.L."/>
            <person name="Howden B."/>
            <person name="Hertweck C."/>
            <person name="Stinear T.P."/>
            <person name="Pidot S.J."/>
        </authorList>
    </citation>
    <scope>NUCLEOTIDE SEQUENCE [LARGE SCALE GENOMIC DNA]</scope>
    <source>
        <strain evidence="2 3">AUSMDU00012717</strain>
    </source>
</reference>
<dbReference type="RefSeq" id="WP_167473569.1">
    <property type="nucleotide sequence ID" value="NZ_CP046172.1"/>
</dbReference>
<sequence>MTTDQDYTDDAVAVLAQRVATARGKLPLQHDAALTEVLSEAELGAERELAEWIRAQRRAQRRRAVERELATETRDRKTADAITREAERDARWHRRALAARRRAASADARLAQLYRRAEWSSRALIGVVVLGMVWAGVNVQHNLVPNSDMTNPLYWLSYGIEAMISIPLITVMVVATTAARWGREINLNPPGESGDLLV</sequence>
<name>A0A6G9YBU3_9NOCA</name>
<protein>
    <submittedName>
        <fullName evidence="2">Uncharacterized protein</fullName>
    </submittedName>
</protein>
<dbReference type="KEGG" id="nah:F5544_13680"/>
<keyword evidence="1" id="KW-1133">Transmembrane helix</keyword>
<evidence type="ECO:0000256" key="1">
    <source>
        <dbReference type="SAM" id="Phobius"/>
    </source>
</evidence>
<keyword evidence="3" id="KW-1185">Reference proteome</keyword>
<proteinExistence type="predicted"/>
<evidence type="ECO:0000313" key="3">
    <source>
        <dbReference type="Proteomes" id="UP000503540"/>
    </source>
</evidence>
<dbReference type="Proteomes" id="UP000503540">
    <property type="component" value="Chromosome"/>
</dbReference>
<keyword evidence="1" id="KW-0472">Membrane</keyword>
<feature type="transmembrane region" description="Helical" evidence="1">
    <location>
        <begin position="153"/>
        <end position="175"/>
    </location>
</feature>
<organism evidence="2 3">
    <name type="scientific">Nocardia arthritidis</name>
    <dbReference type="NCBI Taxonomy" id="228602"/>
    <lineage>
        <taxon>Bacteria</taxon>
        <taxon>Bacillati</taxon>
        <taxon>Actinomycetota</taxon>
        <taxon>Actinomycetes</taxon>
        <taxon>Mycobacteriales</taxon>
        <taxon>Nocardiaceae</taxon>
        <taxon>Nocardia</taxon>
    </lineage>
</organism>
<feature type="transmembrane region" description="Helical" evidence="1">
    <location>
        <begin position="123"/>
        <end position="141"/>
    </location>
</feature>
<dbReference type="AlphaFoldDB" id="A0A6G9YBU3"/>
<keyword evidence="1" id="KW-0812">Transmembrane</keyword>